<evidence type="ECO:0000256" key="3">
    <source>
        <dbReference type="ARBA" id="ARBA00023125"/>
    </source>
</evidence>
<sequence>MAIVGYARVSTTGQTLAVQHDMLKNAGCEKIYAEKKSGLDGKRVELAKCLDYVREGDVLLVTKLDRLARSTTDFYAILARLKDKGVGFRCLDQSGLDTTTKHGKLMVGLLALIAEFEADIRKERQLEGIAKAKERGVAFGRQRVLTDDQIAQLKARRQKGELIRDLMTSFGLSKASIYRLLGSP</sequence>
<dbReference type="EMBL" id="JAXCLX010000002">
    <property type="protein sequence ID" value="MDY0872653.1"/>
    <property type="molecule type" value="Genomic_DNA"/>
</dbReference>
<dbReference type="Pfam" id="PF00239">
    <property type="entry name" value="Resolvase"/>
    <property type="match status" value="1"/>
</dbReference>
<feature type="domain" description="Resolvase/invertase-type recombinase catalytic" evidence="6">
    <location>
        <begin position="2"/>
        <end position="136"/>
    </location>
</feature>
<dbReference type="PANTHER" id="PTHR30461:SF26">
    <property type="entry name" value="RESOLVASE HOMOLOG YNEB"/>
    <property type="match status" value="1"/>
</dbReference>
<keyword evidence="4" id="KW-0233">DNA recombination</keyword>
<evidence type="ECO:0000256" key="5">
    <source>
        <dbReference type="PROSITE-ProRule" id="PRU10137"/>
    </source>
</evidence>
<dbReference type="SMART" id="SM00857">
    <property type="entry name" value="Resolvase"/>
    <property type="match status" value="1"/>
</dbReference>
<dbReference type="Pfam" id="PF02796">
    <property type="entry name" value="HTH_7"/>
    <property type="match status" value="1"/>
</dbReference>
<dbReference type="PANTHER" id="PTHR30461">
    <property type="entry name" value="DNA-INVERTASE FROM LAMBDOID PROPHAGE"/>
    <property type="match status" value="1"/>
</dbReference>
<evidence type="ECO:0000256" key="4">
    <source>
        <dbReference type="ARBA" id="ARBA00023172"/>
    </source>
</evidence>
<evidence type="ECO:0000259" key="6">
    <source>
        <dbReference type="PROSITE" id="PS51736"/>
    </source>
</evidence>
<dbReference type="InterPro" id="IPR050639">
    <property type="entry name" value="SSR_resolvase"/>
</dbReference>
<comment type="similarity">
    <text evidence="1">Belongs to the site-specific recombinase resolvase family.</text>
</comment>
<keyword evidence="2" id="KW-0229">DNA integration</keyword>
<dbReference type="Proteomes" id="UP001271769">
    <property type="component" value="Unassembled WGS sequence"/>
</dbReference>
<dbReference type="PROSITE" id="PS51736">
    <property type="entry name" value="RECOMBINASES_3"/>
    <property type="match status" value="1"/>
</dbReference>
<name>A0ABU5DZI2_9PROT</name>
<feature type="active site" description="O-(5'-phospho-DNA)-serine intermediate" evidence="5">
    <location>
        <position position="10"/>
    </location>
</feature>
<keyword evidence="3" id="KW-0238">DNA-binding</keyword>
<organism evidence="7 8">
    <name type="scientific">Dongia rigui</name>
    <dbReference type="NCBI Taxonomy" id="940149"/>
    <lineage>
        <taxon>Bacteria</taxon>
        <taxon>Pseudomonadati</taxon>
        <taxon>Pseudomonadota</taxon>
        <taxon>Alphaproteobacteria</taxon>
        <taxon>Rhodospirillales</taxon>
        <taxon>Dongiaceae</taxon>
        <taxon>Dongia</taxon>
    </lineage>
</organism>
<dbReference type="Gene3D" id="3.40.50.1390">
    <property type="entry name" value="Resolvase, N-terminal catalytic domain"/>
    <property type="match status" value="1"/>
</dbReference>
<dbReference type="CDD" id="cd03768">
    <property type="entry name" value="SR_ResInv"/>
    <property type="match status" value="1"/>
</dbReference>
<protein>
    <submittedName>
        <fullName evidence="7">Recombinase family protein</fullName>
    </submittedName>
</protein>
<keyword evidence="8" id="KW-1185">Reference proteome</keyword>
<dbReference type="SUPFAM" id="SSF53041">
    <property type="entry name" value="Resolvase-like"/>
    <property type="match status" value="1"/>
</dbReference>
<dbReference type="RefSeq" id="WP_320501128.1">
    <property type="nucleotide sequence ID" value="NZ_JAXCLX010000002.1"/>
</dbReference>
<gene>
    <name evidence="7" type="ORF">SMD31_11985</name>
</gene>
<evidence type="ECO:0000256" key="1">
    <source>
        <dbReference type="ARBA" id="ARBA00009913"/>
    </source>
</evidence>
<evidence type="ECO:0000256" key="2">
    <source>
        <dbReference type="ARBA" id="ARBA00022908"/>
    </source>
</evidence>
<proteinExistence type="inferred from homology"/>
<dbReference type="PROSITE" id="PS00398">
    <property type="entry name" value="RECOMBINASES_2"/>
    <property type="match status" value="1"/>
</dbReference>
<evidence type="ECO:0000313" key="7">
    <source>
        <dbReference type="EMBL" id="MDY0872653.1"/>
    </source>
</evidence>
<dbReference type="InterPro" id="IPR006119">
    <property type="entry name" value="Resolv_N"/>
</dbReference>
<dbReference type="InterPro" id="IPR006120">
    <property type="entry name" value="Resolvase_HTH_dom"/>
</dbReference>
<dbReference type="CDD" id="cd00569">
    <property type="entry name" value="HTH_Hin_like"/>
    <property type="match status" value="1"/>
</dbReference>
<evidence type="ECO:0000313" key="8">
    <source>
        <dbReference type="Proteomes" id="UP001271769"/>
    </source>
</evidence>
<comment type="caution">
    <text evidence="7">The sequence shown here is derived from an EMBL/GenBank/DDBJ whole genome shotgun (WGS) entry which is preliminary data.</text>
</comment>
<dbReference type="InterPro" id="IPR036162">
    <property type="entry name" value="Resolvase-like_N_sf"/>
</dbReference>
<dbReference type="PROSITE" id="PS00397">
    <property type="entry name" value="RECOMBINASES_1"/>
    <property type="match status" value="1"/>
</dbReference>
<reference evidence="7 8" key="1">
    <citation type="journal article" date="2013" name="Antonie Van Leeuwenhoek">
        <title>Dongia rigui sp. nov., isolated from freshwater of a large wetland in Korea.</title>
        <authorList>
            <person name="Baik K.S."/>
            <person name="Hwang Y.M."/>
            <person name="Choi J.S."/>
            <person name="Kwon J."/>
            <person name="Seong C.N."/>
        </authorList>
    </citation>
    <scope>NUCLEOTIDE SEQUENCE [LARGE SCALE GENOMIC DNA]</scope>
    <source>
        <strain evidence="7 8">04SU4-P</strain>
    </source>
</reference>
<dbReference type="InterPro" id="IPR006118">
    <property type="entry name" value="Recombinase_CS"/>
</dbReference>
<accession>A0ABU5DZI2</accession>